<feature type="domain" description="HD-GYP" evidence="1">
    <location>
        <begin position="110"/>
        <end position="306"/>
    </location>
</feature>
<accession>A0A084GNE6</accession>
<sequence length="349" mass="39092">MRVHINQINEGNILLKDVLSASGKPLMRKHTVLKRELIDVLHAFLIETVDIESFSETEQDKNVPADKSVTPFGAVYHAAVQGFKKLYADWHSGASVDISKVRNLLIPAVEHILQHPSEVFKTTGYTGEEDYLYHQSVSAALLSASLAKSSGFPHGDVIQIAMTGLLCDCGLTKLDQGFIQKKRALTAKEFDEIKQHPVHSYKMLKNIVSLKEAVKIGVLQHHERMDGSGYPLGTKGDQLHPYGKIAALAHAYQAMVSTRPYRHRQSPFLVLEQLMEDEFGRFDLSALKALRKGLLTFSSGTFIRLSDGRTAEIVFIEDQQPARPLVKLQDSGEMIALKEYRQLYIEEIL</sequence>
<dbReference type="InterPro" id="IPR003607">
    <property type="entry name" value="HD/PDEase_dom"/>
</dbReference>
<dbReference type="EMBL" id="JNVC02000013">
    <property type="protein sequence ID" value="KEZ48858.1"/>
    <property type="molecule type" value="Genomic_DNA"/>
</dbReference>
<dbReference type="CDD" id="cd00077">
    <property type="entry name" value="HDc"/>
    <property type="match status" value="1"/>
</dbReference>
<organism evidence="2 3">
    <name type="scientific">Metabacillus indicus</name>
    <name type="common">Bacillus indicus</name>
    <dbReference type="NCBI Taxonomy" id="246786"/>
    <lineage>
        <taxon>Bacteria</taxon>
        <taxon>Bacillati</taxon>
        <taxon>Bacillota</taxon>
        <taxon>Bacilli</taxon>
        <taxon>Bacillales</taxon>
        <taxon>Bacillaceae</taxon>
        <taxon>Metabacillus</taxon>
    </lineage>
</organism>
<dbReference type="PANTHER" id="PTHR43155:SF2">
    <property type="entry name" value="CYCLIC DI-GMP PHOSPHODIESTERASE PA4108"/>
    <property type="match status" value="1"/>
</dbReference>
<dbReference type="InterPro" id="IPR037522">
    <property type="entry name" value="HD_GYP_dom"/>
</dbReference>
<proteinExistence type="predicted"/>
<dbReference type="STRING" id="246786.GS18_0215670"/>
<dbReference type="PANTHER" id="PTHR43155">
    <property type="entry name" value="CYCLIC DI-GMP PHOSPHODIESTERASE PA4108-RELATED"/>
    <property type="match status" value="1"/>
</dbReference>
<evidence type="ECO:0000313" key="3">
    <source>
        <dbReference type="Proteomes" id="UP000028549"/>
    </source>
</evidence>
<evidence type="ECO:0000313" key="2">
    <source>
        <dbReference type="EMBL" id="KEZ48858.1"/>
    </source>
</evidence>
<dbReference type="Pfam" id="PF13487">
    <property type="entry name" value="HD_5"/>
    <property type="match status" value="1"/>
</dbReference>
<dbReference type="Gene3D" id="1.10.3210.10">
    <property type="entry name" value="Hypothetical protein af1432"/>
    <property type="match status" value="1"/>
</dbReference>
<dbReference type="Proteomes" id="UP000028549">
    <property type="component" value="Unassembled WGS sequence"/>
</dbReference>
<evidence type="ECO:0000259" key="1">
    <source>
        <dbReference type="PROSITE" id="PS51832"/>
    </source>
</evidence>
<gene>
    <name evidence="2" type="ORF">GS18_0215670</name>
</gene>
<dbReference type="AlphaFoldDB" id="A0A084GNE6"/>
<dbReference type="SUPFAM" id="SSF109604">
    <property type="entry name" value="HD-domain/PDEase-like"/>
    <property type="match status" value="1"/>
</dbReference>
<protein>
    <recommendedName>
        <fullName evidence="1">HD-GYP domain-containing protein</fullName>
    </recommendedName>
</protein>
<comment type="caution">
    <text evidence="2">The sequence shown here is derived from an EMBL/GenBank/DDBJ whole genome shotgun (WGS) entry which is preliminary data.</text>
</comment>
<keyword evidence="3" id="KW-1185">Reference proteome</keyword>
<dbReference type="OrthoDB" id="9759601at2"/>
<reference evidence="2 3" key="1">
    <citation type="journal article" date="2005" name="Int. J. Syst. Evol. Microbiol.">
        <title>Bacillus cibi sp. nov., isolated from jeotgal, a traditional Korean fermented seafood.</title>
        <authorList>
            <person name="Yoon J.H."/>
            <person name="Lee C.H."/>
            <person name="Oh T.K."/>
        </authorList>
    </citation>
    <scope>NUCLEOTIDE SEQUENCE [LARGE SCALE GENOMIC DNA]</scope>
    <source>
        <strain evidence="2 3">DSM 16189</strain>
    </source>
</reference>
<dbReference type="PROSITE" id="PS51832">
    <property type="entry name" value="HD_GYP"/>
    <property type="match status" value="1"/>
</dbReference>
<dbReference type="RefSeq" id="WP_029282896.1">
    <property type="nucleotide sequence ID" value="NZ_CP176757.1"/>
</dbReference>
<name>A0A084GNE6_METID</name>